<dbReference type="RefSeq" id="WP_390276210.1">
    <property type="nucleotide sequence ID" value="NZ_JBHRYH010000002.1"/>
</dbReference>
<protein>
    <submittedName>
        <fullName evidence="7">EAL domain-containing protein</fullName>
    </submittedName>
</protein>
<feature type="domain" description="PAC" evidence="4">
    <location>
        <begin position="202"/>
        <end position="254"/>
    </location>
</feature>
<dbReference type="Pfam" id="PF00072">
    <property type="entry name" value="Response_reg"/>
    <property type="match status" value="1"/>
</dbReference>
<evidence type="ECO:0000313" key="8">
    <source>
        <dbReference type="Proteomes" id="UP001595636"/>
    </source>
</evidence>
<feature type="domain" description="Response regulatory" evidence="2">
    <location>
        <begin position="4"/>
        <end position="119"/>
    </location>
</feature>
<evidence type="ECO:0000259" key="6">
    <source>
        <dbReference type="PROSITE" id="PS50887"/>
    </source>
</evidence>
<dbReference type="PROSITE" id="PS50883">
    <property type="entry name" value="EAL"/>
    <property type="match status" value="1"/>
</dbReference>
<dbReference type="Gene3D" id="3.30.450.20">
    <property type="entry name" value="PAS domain"/>
    <property type="match status" value="2"/>
</dbReference>
<dbReference type="InterPro" id="IPR001789">
    <property type="entry name" value="Sig_transdc_resp-reg_receiver"/>
</dbReference>
<dbReference type="CDD" id="cd01948">
    <property type="entry name" value="EAL"/>
    <property type="match status" value="1"/>
</dbReference>
<dbReference type="SMART" id="SM00091">
    <property type="entry name" value="PAS"/>
    <property type="match status" value="2"/>
</dbReference>
<keyword evidence="1" id="KW-0597">Phosphoprotein</keyword>
<feature type="modified residue" description="4-aspartylphosphate" evidence="1">
    <location>
        <position position="54"/>
    </location>
</feature>
<accession>A0ABV7TNA3</accession>
<dbReference type="Pfam" id="PF00563">
    <property type="entry name" value="EAL"/>
    <property type="match status" value="1"/>
</dbReference>
<name>A0ABV7TNA3_9NEIS</name>
<dbReference type="SUPFAM" id="SSF141868">
    <property type="entry name" value="EAL domain-like"/>
    <property type="match status" value="1"/>
</dbReference>
<dbReference type="InterPro" id="IPR035919">
    <property type="entry name" value="EAL_sf"/>
</dbReference>
<dbReference type="SMART" id="SM00267">
    <property type="entry name" value="GGDEF"/>
    <property type="match status" value="1"/>
</dbReference>
<dbReference type="SUPFAM" id="SSF55073">
    <property type="entry name" value="Nucleotide cyclase"/>
    <property type="match status" value="1"/>
</dbReference>
<dbReference type="SMART" id="SM00448">
    <property type="entry name" value="REC"/>
    <property type="match status" value="1"/>
</dbReference>
<dbReference type="PROSITE" id="PS50887">
    <property type="entry name" value="GGDEF"/>
    <property type="match status" value="1"/>
</dbReference>
<sequence>MSHRIQIVEDERIVALDLKECIRSLGFEVVDISASGERAIARARELRPDLTLMDIHLEGQMTGTEAAAILRSELDIPVVFLTAYAEENTLKAAEESAPYGYLLKPFELRELNATLRMAFSCRAAEAETRDQHRRLQMAIDTAKLGIWEWDDQQSTFFSQGHIQQLTGIHPGTLRDSAPSFMRLLAKTDRDKLLTMLQQRGQAEMVATMQRPDGEAAWVELNAKQFQGQNQGQTKLVGVLRDVTERVQMEEKLRQASAVFHTTAEGIAIVSPQREIQIANPAFLRMSGYGFSELLGQDIDALLHERHHSTGFYEQLGQQVNGLWNGEILCRRSNGELFPVWEHICAVHDETGQLSHFIVACSDISGIHNAQRELNHMAFHDALTGLGNRHLLQDQLEVELDRALCHQQSLGLVFIDLDGFKLVNDSLGHAAGDRLLQIVAGRIKETVRRADIATRFGGDEFFIVCPGSGEDECIQLANRLIARLEEPILLADEPVVVSCSIGIALFPLHGMEIDKLLRAADSAMYEAKIQGKRRWCLFDDGMADKVRLRMQTEQHLRQAMTRQAFELHYQPLIALGSGELTGFEALVRWRDGQQLIMPDRFIPVAEECGLIHDIGEWVLRSACISAREWQDRYQLPLRVAVNVSARQFAAPDFVRRVGLILLETGLYPHLLELEVTESTLQIMEDSQRILAELKALGVSIAIDDFGTGYSSMALLKHLTIDRLKIDRSFVKDTPEAVRDCAICRAIVTLAHSLMLSITAEGVETAEQSAFLSKIGCDTAQGYLFARPLDAAALAGYLANWQQQNQGGDAPGEQAKKIP</sequence>
<feature type="domain" description="PAS" evidence="3">
    <location>
        <begin position="251"/>
        <end position="304"/>
    </location>
</feature>
<evidence type="ECO:0000313" key="7">
    <source>
        <dbReference type="EMBL" id="MFC3624821.1"/>
    </source>
</evidence>
<dbReference type="InterPro" id="IPR000160">
    <property type="entry name" value="GGDEF_dom"/>
</dbReference>
<evidence type="ECO:0000259" key="4">
    <source>
        <dbReference type="PROSITE" id="PS50113"/>
    </source>
</evidence>
<dbReference type="PROSITE" id="PS50112">
    <property type="entry name" value="PAS"/>
    <property type="match status" value="1"/>
</dbReference>
<dbReference type="PANTHER" id="PTHR44757:SF2">
    <property type="entry name" value="BIOFILM ARCHITECTURE MAINTENANCE PROTEIN MBAA"/>
    <property type="match status" value="1"/>
</dbReference>
<dbReference type="InterPro" id="IPR000014">
    <property type="entry name" value="PAS"/>
</dbReference>
<feature type="domain" description="GGDEF" evidence="6">
    <location>
        <begin position="407"/>
        <end position="539"/>
    </location>
</feature>
<feature type="domain" description="PAC" evidence="4">
    <location>
        <begin position="323"/>
        <end position="375"/>
    </location>
</feature>
<dbReference type="PROSITE" id="PS50110">
    <property type="entry name" value="RESPONSE_REGULATORY"/>
    <property type="match status" value="1"/>
</dbReference>
<dbReference type="SUPFAM" id="SSF52172">
    <property type="entry name" value="CheY-like"/>
    <property type="match status" value="1"/>
</dbReference>
<dbReference type="InterPro" id="IPR052155">
    <property type="entry name" value="Biofilm_reg_signaling"/>
</dbReference>
<evidence type="ECO:0000259" key="2">
    <source>
        <dbReference type="PROSITE" id="PS50110"/>
    </source>
</evidence>
<dbReference type="Gene3D" id="3.20.20.450">
    <property type="entry name" value="EAL domain"/>
    <property type="match status" value="1"/>
</dbReference>
<dbReference type="SMART" id="SM00086">
    <property type="entry name" value="PAC"/>
    <property type="match status" value="2"/>
</dbReference>
<dbReference type="Gene3D" id="3.40.50.2300">
    <property type="match status" value="1"/>
</dbReference>
<evidence type="ECO:0000256" key="1">
    <source>
        <dbReference type="PROSITE-ProRule" id="PRU00169"/>
    </source>
</evidence>
<dbReference type="InterPro" id="IPR001610">
    <property type="entry name" value="PAC"/>
</dbReference>
<dbReference type="Gene3D" id="3.30.70.270">
    <property type="match status" value="1"/>
</dbReference>
<dbReference type="NCBIfam" id="TIGR00254">
    <property type="entry name" value="GGDEF"/>
    <property type="match status" value="1"/>
</dbReference>
<dbReference type="CDD" id="cd17534">
    <property type="entry name" value="REC_DC-like"/>
    <property type="match status" value="1"/>
</dbReference>
<dbReference type="Pfam" id="PF00990">
    <property type="entry name" value="GGDEF"/>
    <property type="match status" value="1"/>
</dbReference>
<proteinExistence type="predicted"/>
<organism evidence="7 8">
    <name type="scientific">Vogesella amnigena</name>
    <dbReference type="NCBI Taxonomy" id="1507449"/>
    <lineage>
        <taxon>Bacteria</taxon>
        <taxon>Pseudomonadati</taxon>
        <taxon>Pseudomonadota</taxon>
        <taxon>Betaproteobacteria</taxon>
        <taxon>Neisseriales</taxon>
        <taxon>Chromobacteriaceae</taxon>
        <taxon>Vogesella</taxon>
    </lineage>
</organism>
<dbReference type="CDD" id="cd00130">
    <property type="entry name" value="PAS"/>
    <property type="match status" value="2"/>
</dbReference>
<evidence type="ECO:0000259" key="3">
    <source>
        <dbReference type="PROSITE" id="PS50112"/>
    </source>
</evidence>
<dbReference type="InterPro" id="IPR011006">
    <property type="entry name" value="CheY-like_superfamily"/>
</dbReference>
<dbReference type="InterPro" id="IPR029787">
    <property type="entry name" value="Nucleotide_cyclase"/>
</dbReference>
<dbReference type="InterPro" id="IPR001633">
    <property type="entry name" value="EAL_dom"/>
</dbReference>
<dbReference type="SUPFAM" id="SSF55785">
    <property type="entry name" value="PYP-like sensor domain (PAS domain)"/>
    <property type="match status" value="2"/>
</dbReference>
<dbReference type="InterPro" id="IPR035965">
    <property type="entry name" value="PAS-like_dom_sf"/>
</dbReference>
<comment type="caution">
    <text evidence="7">The sequence shown here is derived from an EMBL/GenBank/DDBJ whole genome shotgun (WGS) entry which is preliminary data.</text>
</comment>
<dbReference type="InterPro" id="IPR043128">
    <property type="entry name" value="Rev_trsase/Diguanyl_cyclase"/>
</dbReference>
<keyword evidence="8" id="KW-1185">Reference proteome</keyword>
<dbReference type="PROSITE" id="PS50113">
    <property type="entry name" value="PAC"/>
    <property type="match status" value="2"/>
</dbReference>
<dbReference type="Pfam" id="PF13426">
    <property type="entry name" value="PAS_9"/>
    <property type="match status" value="2"/>
</dbReference>
<feature type="domain" description="EAL" evidence="5">
    <location>
        <begin position="548"/>
        <end position="800"/>
    </location>
</feature>
<gene>
    <name evidence="7" type="ORF">ACFOKJ_01490</name>
</gene>
<dbReference type="SMART" id="SM00052">
    <property type="entry name" value="EAL"/>
    <property type="match status" value="1"/>
</dbReference>
<dbReference type="InterPro" id="IPR000700">
    <property type="entry name" value="PAS-assoc_C"/>
</dbReference>
<dbReference type="EMBL" id="JBHRYH010000002">
    <property type="protein sequence ID" value="MFC3624821.1"/>
    <property type="molecule type" value="Genomic_DNA"/>
</dbReference>
<dbReference type="PANTHER" id="PTHR44757">
    <property type="entry name" value="DIGUANYLATE CYCLASE DGCP"/>
    <property type="match status" value="1"/>
</dbReference>
<dbReference type="NCBIfam" id="TIGR00229">
    <property type="entry name" value="sensory_box"/>
    <property type="match status" value="2"/>
</dbReference>
<reference evidence="8" key="1">
    <citation type="journal article" date="2019" name="Int. J. Syst. Evol. Microbiol.">
        <title>The Global Catalogue of Microorganisms (GCM) 10K type strain sequencing project: providing services to taxonomists for standard genome sequencing and annotation.</title>
        <authorList>
            <consortium name="The Broad Institute Genomics Platform"/>
            <consortium name="The Broad Institute Genome Sequencing Center for Infectious Disease"/>
            <person name="Wu L."/>
            <person name="Ma J."/>
        </authorList>
    </citation>
    <scope>NUCLEOTIDE SEQUENCE [LARGE SCALE GENOMIC DNA]</scope>
    <source>
        <strain evidence="8">KCTC 42195</strain>
    </source>
</reference>
<evidence type="ECO:0000259" key="5">
    <source>
        <dbReference type="PROSITE" id="PS50883"/>
    </source>
</evidence>
<dbReference type="CDD" id="cd01949">
    <property type="entry name" value="GGDEF"/>
    <property type="match status" value="1"/>
</dbReference>
<dbReference type="Proteomes" id="UP001595636">
    <property type="component" value="Unassembled WGS sequence"/>
</dbReference>